<reference evidence="9 10" key="1">
    <citation type="submission" date="2016-11" db="EMBL/GenBank/DDBJ databases">
        <authorList>
            <person name="Jaros S."/>
            <person name="Januszkiewicz K."/>
            <person name="Wedrychowicz H."/>
        </authorList>
    </citation>
    <scope>NUCLEOTIDE SEQUENCE [LARGE SCALE GENOMIC DNA]</scope>
    <source>
        <strain evidence="9 10">DSM 44523</strain>
    </source>
</reference>
<dbReference type="InterPro" id="IPR036396">
    <property type="entry name" value="Cyt_P450_sf"/>
</dbReference>
<dbReference type="GO" id="GO:0005506">
    <property type="term" value="F:iron ion binding"/>
    <property type="evidence" value="ECO:0007669"/>
    <property type="project" value="InterPro"/>
</dbReference>
<dbReference type="PANTHER" id="PTHR46696">
    <property type="entry name" value="P450, PUTATIVE (EUROFUNG)-RELATED"/>
    <property type="match status" value="1"/>
</dbReference>
<dbReference type="PANTHER" id="PTHR46696:SF1">
    <property type="entry name" value="CYTOCHROME P450 YJIB-RELATED"/>
    <property type="match status" value="1"/>
</dbReference>
<evidence type="ECO:0000256" key="4">
    <source>
        <dbReference type="ARBA" id="ARBA00023002"/>
    </source>
</evidence>
<organism evidence="9 10">
    <name type="scientific">Streptoalloteichus hindustanus</name>
    <dbReference type="NCBI Taxonomy" id="2017"/>
    <lineage>
        <taxon>Bacteria</taxon>
        <taxon>Bacillati</taxon>
        <taxon>Actinomycetota</taxon>
        <taxon>Actinomycetes</taxon>
        <taxon>Pseudonocardiales</taxon>
        <taxon>Pseudonocardiaceae</taxon>
        <taxon>Streptoalloteichus</taxon>
    </lineage>
</organism>
<dbReference type="AlphaFoldDB" id="A0A1M4UZD2"/>
<dbReference type="PROSITE" id="PS00086">
    <property type="entry name" value="CYTOCHROME_P450"/>
    <property type="match status" value="1"/>
</dbReference>
<evidence type="ECO:0000313" key="9">
    <source>
        <dbReference type="EMBL" id="SHE61993.1"/>
    </source>
</evidence>
<dbReference type="EMBL" id="FQVN01000001">
    <property type="protein sequence ID" value="SHE61993.1"/>
    <property type="molecule type" value="Genomic_DNA"/>
</dbReference>
<dbReference type="STRING" id="2017.SAMN05444320_101587"/>
<feature type="compositionally biased region" description="Polar residues" evidence="8">
    <location>
        <begin position="1"/>
        <end position="13"/>
    </location>
</feature>
<dbReference type="Proteomes" id="UP000184501">
    <property type="component" value="Unassembled WGS sequence"/>
</dbReference>
<evidence type="ECO:0000256" key="5">
    <source>
        <dbReference type="ARBA" id="ARBA00023004"/>
    </source>
</evidence>
<evidence type="ECO:0000313" key="10">
    <source>
        <dbReference type="Proteomes" id="UP000184501"/>
    </source>
</evidence>
<keyword evidence="2 7" id="KW-0349">Heme</keyword>
<dbReference type="PRINTS" id="PR00385">
    <property type="entry name" value="P450"/>
</dbReference>
<feature type="region of interest" description="Disordered" evidence="8">
    <location>
        <begin position="1"/>
        <end position="29"/>
    </location>
</feature>
<keyword evidence="6 7" id="KW-0503">Monooxygenase</keyword>
<dbReference type="Gene3D" id="1.10.630.10">
    <property type="entry name" value="Cytochrome P450"/>
    <property type="match status" value="1"/>
</dbReference>
<protein>
    <submittedName>
        <fullName evidence="9">Cytochrome P450</fullName>
    </submittedName>
</protein>
<dbReference type="GO" id="GO:0004497">
    <property type="term" value="F:monooxygenase activity"/>
    <property type="evidence" value="ECO:0007669"/>
    <property type="project" value="UniProtKB-KW"/>
</dbReference>
<dbReference type="GO" id="GO:0016705">
    <property type="term" value="F:oxidoreductase activity, acting on paired donors, with incorporation or reduction of molecular oxygen"/>
    <property type="evidence" value="ECO:0007669"/>
    <property type="project" value="InterPro"/>
</dbReference>
<evidence type="ECO:0000256" key="2">
    <source>
        <dbReference type="ARBA" id="ARBA00022617"/>
    </source>
</evidence>
<evidence type="ECO:0000256" key="7">
    <source>
        <dbReference type="RuleBase" id="RU000461"/>
    </source>
</evidence>
<keyword evidence="5 7" id="KW-0408">Iron</keyword>
<gene>
    <name evidence="9" type="ORF">SAMN05444320_101587</name>
</gene>
<sequence>MTATRGNPMSETVSVPHGLPMERDAGPFDPPREITRLREARPVSPMVFPDGHEGWLVTGYDAARQLLADTRFSSRQDLGILHMPYETPNMPTPTEPSPQVPGMFIAMDPPDHTRLRRMLTGAFTVKRMKMLEERIIEITERQLDELARLAPPVDLVREFALPVPSLVICELLGVPYADRETFQVNSAKFLVKDASLDEKMAAYNALNTYLTELVTDKRAAPGDDILSDLARQDELTTEELTGIAFLLLLAGHETTANMLALGAFALLEHPEQLAELRANPDLMPGAVEELMRYLSIADIFFRYAAEDIELGGETIPEGSTVIVSLLAANRDPKRFDNPDDLDIHRKARGHLSFGHGVHQCLGQQLARIEMRAGFTGLLRRFPTLELAIPASEVRLRTDMNIYGVHELPVTWTDTAR</sequence>
<name>A0A1M4UZD2_STRHI</name>
<proteinExistence type="inferred from homology"/>
<dbReference type="InterPro" id="IPR001128">
    <property type="entry name" value="Cyt_P450"/>
</dbReference>
<dbReference type="CDD" id="cd11030">
    <property type="entry name" value="CYP105-like"/>
    <property type="match status" value="1"/>
</dbReference>
<evidence type="ECO:0000256" key="1">
    <source>
        <dbReference type="ARBA" id="ARBA00010617"/>
    </source>
</evidence>
<dbReference type="FunFam" id="1.10.630.10:FF:000018">
    <property type="entry name" value="Cytochrome P450 monooxygenase"/>
    <property type="match status" value="1"/>
</dbReference>
<dbReference type="SUPFAM" id="SSF48264">
    <property type="entry name" value="Cytochrome P450"/>
    <property type="match status" value="1"/>
</dbReference>
<dbReference type="Pfam" id="PF00067">
    <property type="entry name" value="p450"/>
    <property type="match status" value="1"/>
</dbReference>
<accession>A0A1M4UZD2</accession>
<evidence type="ECO:0000256" key="3">
    <source>
        <dbReference type="ARBA" id="ARBA00022723"/>
    </source>
</evidence>
<dbReference type="InterPro" id="IPR002397">
    <property type="entry name" value="Cyt_P450_B"/>
</dbReference>
<keyword evidence="3 7" id="KW-0479">Metal-binding</keyword>
<dbReference type="InterPro" id="IPR017972">
    <property type="entry name" value="Cyt_P450_CS"/>
</dbReference>
<keyword evidence="10" id="KW-1185">Reference proteome</keyword>
<keyword evidence="4 7" id="KW-0560">Oxidoreductase</keyword>
<dbReference type="PRINTS" id="PR00359">
    <property type="entry name" value="BP450"/>
</dbReference>
<evidence type="ECO:0000256" key="6">
    <source>
        <dbReference type="ARBA" id="ARBA00023033"/>
    </source>
</evidence>
<dbReference type="GO" id="GO:0020037">
    <property type="term" value="F:heme binding"/>
    <property type="evidence" value="ECO:0007669"/>
    <property type="project" value="InterPro"/>
</dbReference>
<feature type="compositionally biased region" description="Basic and acidic residues" evidence="8">
    <location>
        <begin position="20"/>
        <end position="29"/>
    </location>
</feature>
<evidence type="ECO:0000256" key="8">
    <source>
        <dbReference type="SAM" id="MobiDB-lite"/>
    </source>
</evidence>
<comment type="similarity">
    <text evidence="1 7">Belongs to the cytochrome P450 family.</text>
</comment>